<name>A0A061E3Z9_THECC</name>
<dbReference type="eggNOG" id="KOG0017">
    <property type="taxonomic scope" value="Eukaryota"/>
</dbReference>
<dbReference type="Gene3D" id="3.30.70.270">
    <property type="match status" value="1"/>
</dbReference>
<feature type="domain" description="Reverse transcriptase/retrotransposon-derived protein RNase H-like" evidence="1">
    <location>
        <begin position="51"/>
        <end position="105"/>
    </location>
</feature>
<evidence type="ECO:0000259" key="1">
    <source>
        <dbReference type="Pfam" id="PF17919"/>
    </source>
</evidence>
<dbReference type="InterPro" id="IPR043502">
    <property type="entry name" value="DNA/RNA_pol_sf"/>
</dbReference>
<dbReference type="PANTHER" id="PTHR33064:SF37">
    <property type="entry name" value="RIBONUCLEASE H"/>
    <property type="match status" value="1"/>
</dbReference>
<gene>
    <name evidence="2" type="ORF">TCM_008011</name>
</gene>
<dbReference type="PANTHER" id="PTHR33064">
    <property type="entry name" value="POL PROTEIN"/>
    <property type="match status" value="1"/>
</dbReference>
<accession>A0A061E3Z9</accession>
<dbReference type="InterPro" id="IPR051320">
    <property type="entry name" value="Viral_Replic_Matur_Polypro"/>
</dbReference>
<organism evidence="2 3">
    <name type="scientific">Theobroma cacao</name>
    <name type="common">Cacao</name>
    <name type="synonym">Cocoa</name>
    <dbReference type="NCBI Taxonomy" id="3641"/>
    <lineage>
        <taxon>Eukaryota</taxon>
        <taxon>Viridiplantae</taxon>
        <taxon>Streptophyta</taxon>
        <taxon>Embryophyta</taxon>
        <taxon>Tracheophyta</taxon>
        <taxon>Spermatophyta</taxon>
        <taxon>Magnoliopsida</taxon>
        <taxon>eudicotyledons</taxon>
        <taxon>Gunneridae</taxon>
        <taxon>Pentapetalae</taxon>
        <taxon>rosids</taxon>
        <taxon>malvids</taxon>
        <taxon>Malvales</taxon>
        <taxon>Malvaceae</taxon>
        <taxon>Byttnerioideae</taxon>
        <taxon>Theobroma</taxon>
    </lineage>
</organism>
<dbReference type="InParanoid" id="A0A061E3Z9"/>
<reference evidence="2 3" key="1">
    <citation type="journal article" date="2013" name="Genome Biol.">
        <title>The genome sequence of the most widely cultivated cacao type and its use to identify candidate genes regulating pod color.</title>
        <authorList>
            <person name="Motamayor J.C."/>
            <person name="Mockaitis K."/>
            <person name="Schmutz J."/>
            <person name="Haiminen N."/>
            <person name="Iii D.L."/>
            <person name="Cornejo O."/>
            <person name="Findley S.D."/>
            <person name="Zheng P."/>
            <person name="Utro F."/>
            <person name="Royaert S."/>
            <person name="Saski C."/>
            <person name="Jenkins J."/>
            <person name="Podicheti R."/>
            <person name="Zhao M."/>
            <person name="Scheffler B.E."/>
            <person name="Stack J.C."/>
            <person name="Feltus F.A."/>
            <person name="Mustiga G.M."/>
            <person name="Amores F."/>
            <person name="Phillips W."/>
            <person name="Marelli J.P."/>
            <person name="May G.D."/>
            <person name="Shapiro H."/>
            <person name="Ma J."/>
            <person name="Bustamante C.D."/>
            <person name="Schnell R.J."/>
            <person name="Main D."/>
            <person name="Gilbert D."/>
            <person name="Parida L."/>
            <person name="Kuhn D.N."/>
        </authorList>
    </citation>
    <scope>NUCLEOTIDE SEQUENCE [LARGE SCALE GENOMIC DNA]</scope>
    <source>
        <strain evidence="3">cv. Matina 1-6</strain>
    </source>
</reference>
<dbReference type="Pfam" id="PF17919">
    <property type="entry name" value="RT_RNaseH_2"/>
    <property type="match status" value="1"/>
</dbReference>
<protein>
    <recommendedName>
        <fullName evidence="1">Reverse transcriptase/retrotransposon-derived protein RNase H-like domain-containing protein</fullName>
    </recommendedName>
</protein>
<dbReference type="Gramene" id="EOX99362">
    <property type="protein sequence ID" value="EOX99362"/>
    <property type="gene ID" value="TCM_008011"/>
</dbReference>
<dbReference type="SUPFAM" id="SSF56672">
    <property type="entry name" value="DNA/RNA polymerases"/>
    <property type="match status" value="1"/>
</dbReference>
<dbReference type="InterPro" id="IPR041577">
    <property type="entry name" value="RT_RNaseH_2"/>
</dbReference>
<evidence type="ECO:0000313" key="2">
    <source>
        <dbReference type="EMBL" id="EOX99362.1"/>
    </source>
</evidence>
<evidence type="ECO:0000313" key="3">
    <source>
        <dbReference type="Proteomes" id="UP000026915"/>
    </source>
</evidence>
<dbReference type="AlphaFoldDB" id="A0A061E3Z9"/>
<dbReference type="HOGENOM" id="CLU_2203846_0_0_1"/>
<dbReference type="EMBL" id="CM001880">
    <property type="protein sequence ID" value="EOX99362.1"/>
    <property type="molecule type" value="Genomic_DNA"/>
</dbReference>
<dbReference type="Proteomes" id="UP000026915">
    <property type="component" value="Chromosome 2"/>
</dbReference>
<proteinExistence type="predicted"/>
<dbReference type="OMA" id="SQKEYIV"/>
<keyword evidence="3" id="KW-1185">Reference proteome</keyword>
<sequence length="107" mass="12518">MFADKFPDKILDKTQLQRFLGSLNYVIDFYPRLNKIYKPLHDRLKKNHGPWIDVHTSIIKQIKFHIKKLPCLHLTDPNLAKIVETDASEIGYGGILKQVKSQKEYIV</sequence>
<dbReference type="InterPro" id="IPR043128">
    <property type="entry name" value="Rev_trsase/Diguanyl_cyclase"/>
</dbReference>